<evidence type="ECO:0000313" key="4">
    <source>
        <dbReference type="Proteomes" id="UP000624041"/>
    </source>
</evidence>
<protein>
    <recommendedName>
        <fullName evidence="2">Restriction endonuclease type IV Mrr domain-containing protein</fullName>
    </recommendedName>
</protein>
<evidence type="ECO:0000313" key="3">
    <source>
        <dbReference type="EMBL" id="GGN66253.1"/>
    </source>
</evidence>
<evidence type="ECO:0000256" key="1">
    <source>
        <dbReference type="SAM" id="Phobius"/>
    </source>
</evidence>
<dbReference type="GO" id="GO:0003677">
    <property type="term" value="F:DNA binding"/>
    <property type="evidence" value="ECO:0007669"/>
    <property type="project" value="InterPro"/>
</dbReference>
<reference evidence="3" key="2">
    <citation type="submission" date="2020-09" db="EMBL/GenBank/DDBJ databases">
        <authorList>
            <person name="Sun Q."/>
            <person name="Ohkuma M."/>
        </authorList>
    </citation>
    <scope>NUCLEOTIDE SEQUENCE</scope>
    <source>
        <strain evidence="3">JCM 17251</strain>
    </source>
</reference>
<dbReference type="AlphaFoldDB" id="A0A917Y560"/>
<organism evidence="3 4">
    <name type="scientific">Oceanobacillus indicireducens</name>
    <dbReference type="NCBI Taxonomy" id="1004261"/>
    <lineage>
        <taxon>Bacteria</taxon>
        <taxon>Bacillati</taxon>
        <taxon>Bacillota</taxon>
        <taxon>Bacilli</taxon>
        <taxon>Bacillales</taxon>
        <taxon>Bacillaceae</taxon>
        <taxon>Oceanobacillus</taxon>
    </lineage>
</organism>
<dbReference type="Gene3D" id="3.40.1350.10">
    <property type="match status" value="1"/>
</dbReference>
<dbReference type="InterPro" id="IPR007560">
    <property type="entry name" value="Restrct_endonuc_IV_Mrr"/>
</dbReference>
<dbReference type="RefSeq" id="WP_188859366.1">
    <property type="nucleotide sequence ID" value="NZ_BMOS01000044.1"/>
</dbReference>
<dbReference type="InterPro" id="IPR011335">
    <property type="entry name" value="Restrct_endonuc-II-like"/>
</dbReference>
<dbReference type="PANTHER" id="PTHR30015">
    <property type="entry name" value="MRR RESTRICTION SYSTEM PROTEIN"/>
    <property type="match status" value="1"/>
</dbReference>
<keyword evidence="1" id="KW-0472">Membrane</keyword>
<keyword evidence="1" id="KW-1133">Transmembrane helix</keyword>
<dbReference type="Pfam" id="PF04471">
    <property type="entry name" value="Mrr_cat"/>
    <property type="match status" value="1"/>
</dbReference>
<dbReference type="PANTHER" id="PTHR30015:SF7">
    <property type="entry name" value="TYPE IV METHYL-DIRECTED RESTRICTION ENZYME ECOKMRR"/>
    <property type="match status" value="1"/>
</dbReference>
<gene>
    <name evidence="3" type="ORF">GCM10007971_36010</name>
</gene>
<keyword evidence="4" id="KW-1185">Reference proteome</keyword>
<evidence type="ECO:0000259" key="2">
    <source>
        <dbReference type="Pfam" id="PF04471"/>
    </source>
</evidence>
<dbReference type="GO" id="GO:0015666">
    <property type="term" value="F:restriction endodeoxyribonuclease activity"/>
    <property type="evidence" value="ECO:0007669"/>
    <property type="project" value="TreeGrafter"/>
</dbReference>
<dbReference type="EMBL" id="BMOS01000044">
    <property type="protein sequence ID" value="GGN66253.1"/>
    <property type="molecule type" value="Genomic_DNA"/>
</dbReference>
<sequence>MLVLELIIGLVLLAAFLHFRYTKRKHQRINSLIDRHIEASEELKKTLAMGLYLRFKKESAEKPVNYSSIYLKGDPISFESFVADLMRTSRGGSIWVSPSSNDQGVDFEHTTGSGLYLGQVKCYEEDLPFDPIALIHSNMVKRDAVGGYVITTGSFTENARHYARGLNIELIDGVKLVEEWFAALRHSEEDINNLIDD</sequence>
<dbReference type="GO" id="GO:0009307">
    <property type="term" value="P:DNA restriction-modification system"/>
    <property type="evidence" value="ECO:0007669"/>
    <property type="project" value="InterPro"/>
</dbReference>
<dbReference type="SUPFAM" id="SSF52980">
    <property type="entry name" value="Restriction endonuclease-like"/>
    <property type="match status" value="1"/>
</dbReference>
<feature type="transmembrane region" description="Helical" evidence="1">
    <location>
        <begin position="6"/>
        <end position="22"/>
    </location>
</feature>
<dbReference type="Proteomes" id="UP000624041">
    <property type="component" value="Unassembled WGS sequence"/>
</dbReference>
<feature type="domain" description="Restriction endonuclease type IV Mrr" evidence="2">
    <location>
        <begin position="74"/>
        <end position="178"/>
    </location>
</feature>
<reference evidence="3" key="1">
    <citation type="journal article" date="2014" name="Int. J. Syst. Evol. Microbiol.">
        <title>Complete genome sequence of Corynebacterium casei LMG S-19264T (=DSM 44701T), isolated from a smear-ripened cheese.</title>
        <authorList>
            <consortium name="US DOE Joint Genome Institute (JGI-PGF)"/>
            <person name="Walter F."/>
            <person name="Albersmeier A."/>
            <person name="Kalinowski J."/>
            <person name="Ruckert C."/>
        </authorList>
    </citation>
    <scope>NUCLEOTIDE SEQUENCE</scope>
    <source>
        <strain evidence="3">JCM 17251</strain>
    </source>
</reference>
<keyword evidence="1" id="KW-0812">Transmembrane</keyword>
<accession>A0A917Y560</accession>
<dbReference type="InterPro" id="IPR011856">
    <property type="entry name" value="tRNA_endonuc-like_dom_sf"/>
</dbReference>
<comment type="caution">
    <text evidence="3">The sequence shown here is derived from an EMBL/GenBank/DDBJ whole genome shotgun (WGS) entry which is preliminary data.</text>
</comment>
<dbReference type="InterPro" id="IPR052906">
    <property type="entry name" value="Type_IV_Methyl-Rstrct_Enzyme"/>
</dbReference>
<name>A0A917Y560_9BACI</name>
<proteinExistence type="predicted"/>